<sequence>MVQLSTFVVIAMAARCMAHPGGHGPSLPQSVRRSYLANAKRTLDQCADHLERRGINAHMAARREEAYETYRRQALNARSDSDDLGTPHHSSLHVTEDTPASELFSNNPVCILAPEQIIGPYWVKGELIRSDIREDQPGIPIIVDTQFINIETCEPIENLYSDVWHCNSTGVYSGVQNETNGNGDDDSILDKNFLRGLQKTDLDGVAQFKSIFPGHYEGRATHIHIVAHIGAKVLENNTLAGGNIAHIGQLYFDQDLIDAVEATRPYSDNTVPATLNKDDNILQGALEDSDSDPFFEYALLGDSLQEGLFAWVTLGVNVSASYDAQWAAILTDSDGDDEASE</sequence>
<dbReference type="PANTHER" id="PTHR34315:SF9">
    <property type="entry name" value="INTRADIOL RING-CLEAVAGE DIOXYGENASES DOMAIN-CONTAINING PROTEIN-RELATED"/>
    <property type="match status" value="1"/>
</dbReference>
<dbReference type="Pfam" id="PF00775">
    <property type="entry name" value="Dioxygenase_C"/>
    <property type="match status" value="1"/>
</dbReference>
<evidence type="ECO:0000313" key="4">
    <source>
        <dbReference type="EMBL" id="CDP35957.1"/>
    </source>
</evidence>
<dbReference type="InterPro" id="IPR015889">
    <property type="entry name" value="Intradiol_dOase_core"/>
</dbReference>
<dbReference type="GO" id="GO:0008199">
    <property type="term" value="F:ferric iron binding"/>
    <property type="evidence" value="ECO:0007669"/>
    <property type="project" value="InterPro"/>
</dbReference>
<dbReference type="PhylomeDB" id="A0A060TAM9"/>
<feature type="signal peptide" evidence="2">
    <location>
        <begin position="1"/>
        <end position="18"/>
    </location>
</feature>
<name>A0A060TAM9_BLAAD</name>
<feature type="chain" id="PRO_5001587782" evidence="2">
    <location>
        <begin position="19"/>
        <end position="341"/>
    </location>
</feature>
<accession>A0A060TAM9</accession>
<feature type="domain" description="Intradiol ring-cleavage dioxygenases" evidence="3">
    <location>
        <begin position="127"/>
        <end position="226"/>
    </location>
</feature>
<evidence type="ECO:0000256" key="2">
    <source>
        <dbReference type="SAM" id="SignalP"/>
    </source>
</evidence>
<dbReference type="SUPFAM" id="SSF49482">
    <property type="entry name" value="Aromatic compound dioxygenase"/>
    <property type="match status" value="1"/>
</dbReference>
<dbReference type="InterPro" id="IPR000627">
    <property type="entry name" value="Intradiol_dOase_C"/>
</dbReference>
<dbReference type="EMBL" id="HG937692">
    <property type="protein sequence ID" value="CDP35957.1"/>
    <property type="molecule type" value="Genomic_DNA"/>
</dbReference>
<dbReference type="Gene3D" id="2.60.130.10">
    <property type="entry name" value="Aromatic compound dioxygenase"/>
    <property type="match status" value="1"/>
</dbReference>
<reference evidence="4" key="2">
    <citation type="submission" date="2014-06" db="EMBL/GenBank/DDBJ databases">
        <title>The complete genome of Blastobotrys (Arxula) adeninivorans LS3 - a yeast of biotechnological interest.</title>
        <authorList>
            <person name="Kunze G."/>
            <person name="Gaillardin C."/>
            <person name="Czernicka M."/>
            <person name="Durrens P."/>
            <person name="Martin T."/>
            <person name="Boer E."/>
            <person name="Gabaldon T."/>
            <person name="Cruz J."/>
            <person name="Talla E."/>
            <person name="Marck C."/>
            <person name="Goffeau A."/>
            <person name="Barbe V."/>
            <person name="Baret P."/>
            <person name="Baronian K."/>
            <person name="Beier S."/>
            <person name="Bleykasten C."/>
            <person name="Bode R."/>
            <person name="Casaregola S."/>
            <person name="Despons L."/>
            <person name="Fairhead C."/>
            <person name="Giersberg M."/>
            <person name="Gierski P."/>
            <person name="Hahnel U."/>
            <person name="Hartmann A."/>
            <person name="Jankowska D."/>
            <person name="Jubin C."/>
            <person name="Jung P."/>
            <person name="Lafontaine I."/>
            <person name="Leh-Louis V."/>
            <person name="Lemaire M."/>
            <person name="Marcet-Houben M."/>
            <person name="Mascher M."/>
            <person name="Morel G."/>
            <person name="Richard G.-F."/>
            <person name="Riechen J."/>
            <person name="Sacerdot C."/>
            <person name="Sarkar A."/>
            <person name="Savel G."/>
            <person name="Schacherer J."/>
            <person name="Sherman D."/>
            <person name="Straub M.-L."/>
            <person name="Stein N."/>
            <person name="Thierry A."/>
            <person name="Trautwein-Schult A."/>
            <person name="Westhof E."/>
            <person name="Worch S."/>
            <person name="Dujon B."/>
            <person name="Souciet J.-L."/>
            <person name="Wincker P."/>
            <person name="Scholz U."/>
            <person name="Neuveglise N."/>
        </authorList>
    </citation>
    <scope>NUCLEOTIDE SEQUENCE</scope>
    <source>
        <strain evidence="4">LS3</strain>
    </source>
</reference>
<evidence type="ECO:0000259" key="3">
    <source>
        <dbReference type="Pfam" id="PF00775"/>
    </source>
</evidence>
<dbReference type="AlphaFoldDB" id="A0A060TAM9"/>
<gene>
    <name evidence="4" type="ORF">GNLVRS02_ARAD1B01694g</name>
</gene>
<dbReference type="CDD" id="cd03457">
    <property type="entry name" value="intradiol_dioxygenase_like"/>
    <property type="match status" value="1"/>
</dbReference>
<feature type="region of interest" description="Disordered" evidence="1">
    <location>
        <begin position="77"/>
        <end position="97"/>
    </location>
</feature>
<evidence type="ECO:0000256" key="1">
    <source>
        <dbReference type="SAM" id="MobiDB-lite"/>
    </source>
</evidence>
<organism evidence="4">
    <name type="scientific">Blastobotrys adeninivorans</name>
    <name type="common">Yeast</name>
    <name type="synonym">Arxula adeninivorans</name>
    <dbReference type="NCBI Taxonomy" id="409370"/>
    <lineage>
        <taxon>Eukaryota</taxon>
        <taxon>Fungi</taxon>
        <taxon>Dikarya</taxon>
        <taxon>Ascomycota</taxon>
        <taxon>Saccharomycotina</taxon>
        <taxon>Dipodascomycetes</taxon>
        <taxon>Dipodascales</taxon>
        <taxon>Trichomonascaceae</taxon>
        <taxon>Blastobotrys</taxon>
    </lineage>
</organism>
<keyword evidence="2" id="KW-0732">Signal</keyword>
<reference evidence="4" key="1">
    <citation type="submission" date="2014-02" db="EMBL/GenBank/DDBJ databases">
        <authorList>
            <person name="Genoscope - CEA"/>
        </authorList>
    </citation>
    <scope>NUCLEOTIDE SEQUENCE</scope>
    <source>
        <strain evidence="4">LS3</strain>
    </source>
</reference>
<proteinExistence type="predicted"/>
<dbReference type="PANTHER" id="PTHR34315">
    <property type="match status" value="1"/>
</dbReference>
<protein>
    <submittedName>
        <fullName evidence="4">ARAD1B01694p</fullName>
    </submittedName>
</protein>
<dbReference type="GO" id="GO:0016702">
    <property type="term" value="F:oxidoreductase activity, acting on single donors with incorporation of molecular oxygen, incorporation of two atoms of oxygen"/>
    <property type="evidence" value="ECO:0007669"/>
    <property type="project" value="InterPro"/>
</dbReference>